<feature type="region of interest" description="Disordered" evidence="1">
    <location>
        <begin position="21"/>
        <end position="54"/>
    </location>
</feature>
<evidence type="ECO:0000313" key="2">
    <source>
        <dbReference type="EMBL" id="MEV8462624.1"/>
    </source>
</evidence>
<proteinExistence type="predicted"/>
<dbReference type="RefSeq" id="WP_239513151.1">
    <property type="nucleotide sequence ID" value="NZ_JBFAUJ010000010.1"/>
</dbReference>
<name>A0ABV3KTK7_STRGS</name>
<evidence type="ECO:0000313" key="3">
    <source>
        <dbReference type="Proteomes" id="UP001553148"/>
    </source>
</evidence>
<reference evidence="2 3" key="1">
    <citation type="submission" date="2024-06" db="EMBL/GenBank/DDBJ databases">
        <title>The Natural Products Discovery Center: Release of the First 8490 Sequenced Strains for Exploring Actinobacteria Biosynthetic Diversity.</title>
        <authorList>
            <person name="Kalkreuter E."/>
            <person name="Kautsar S.A."/>
            <person name="Yang D."/>
            <person name="Bader C.D."/>
            <person name="Teijaro C.N."/>
            <person name="Fluegel L."/>
            <person name="Davis C.M."/>
            <person name="Simpson J.R."/>
            <person name="Lauterbach L."/>
            <person name="Steele A.D."/>
            <person name="Gui C."/>
            <person name="Meng S."/>
            <person name="Li G."/>
            <person name="Viehrig K."/>
            <person name="Ye F."/>
            <person name="Su P."/>
            <person name="Kiefer A.F."/>
            <person name="Nichols A."/>
            <person name="Cepeda A.J."/>
            <person name="Yan W."/>
            <person name="Fan B."/>
            <person name="Jiang Y."/>
            <person name="Adhikari A."/>
            <person name="Zheng C.-J."/>
            <person name="Schuster L."/>
            <person name="Cowan T.M."/>
            <person name="Smanski M.J."/>
            <person name="Chevrette M.G."/>
            <person name="De Carvalho L.P.S."/>
            <person name="Shen B."/>
        </authorList>
    </citation>
    <scope>NUCLEOTIDE SEQUENCE [LARGE SCALE GENOMIC DNA]</scope>
    <source>
        <strain evidence="2 3">NPDC052360</strain>
    </source>
</reference>
<sequence>MESQALGRTFQSDEWYHAIGSHQQNVSGMVVVTPPDQGREGTRADVSRGDEENR</sequence>
<comment type="caution">
    <text evidence="2">The sequence shown here is derived from an EMBL/GenBank/DDBJ whole genome shotgun (WGS) entry which is preliminary data.</text>
</comment>
<dbReference type="Proteomes" id="UP001553148">
    <property type="component" value="Unassembled WGS sequence"/>
</dbReference>
<feature type="compositionally biased region" description="Basic and acidic residues" evidence="1">
    <location>
        <begin position="37"/>
        <end position="54"/>
    </location>
</feature>
<protein>
    <submittedName>
        <fullName evidence="2">Uncharacterized protein</fullName>
    </submittedName>
</protein>
<accession>A0ABV3KTK7</accession>
<dbReference type="EMBL" id="JBFAUJ010000010">
    <property type="protein sequence ID" value="MEV8462624.1"/>
    <property type="molecule type" value="Genomic_DNA"/>
</dbReference>
<evidence type="ECO:0000256" key="1">
    <source>
        <dbReference type="SAM" id="MobiDB-lite"/>
    </source>
</evidence>
<keyword evidence="3" id="KW-1185">Reference proteome</keyword>
<gene>
    <name evidence="2" type="ORF">AB0470_24100</name>
</gene>
<organism evidence="2 3">
    <name type="scientific">Streptomyces griseosporeus</name>
    <dbReference type="NCBI Taxonomy" id="1910"/>
    <lineage>
        <taxon>Bacteria</taxon>
        <taxon>Bacillati</taxon>
        <taxon>Actinomycetota</taxon>
        <taxon>Actinomycetes</taxon>
        <taxon>Kitasatosporales</taxon>
        <taxon>Streptomycetaceae</taxon>
        <taxon>Streptomyces</taxon>
    </lineage>
</organism>